<dbReference type="Proteomes" id="UP000325606">
    <property type="component" value="Chromosome"/>
</dbReference>
<dbReference type="Pfam" id="PF07287">
    <property type="entry name" value="AtuA"/>
    <property type="match status" value="1"/>
</dbReference>
<reference evidence="2 3" key="1">
    <citation type="submission" date="2019-09" db="EMBL/GenBank/DDBJ databases">
        <title>Nitrincola iocasae sp. nov., a bacterium isolated from the sediment collected at a cold seep field in South China Sea.</title>
        <authorList>
            <person name="Zhang H."/>
            <person name="Wang H."/>
            <person name="Li C."/>
        </authorList>
    </citation>
    <scope>NUCLEOTIDE SEQUENCE [LARGE SCALE GENOMIC DNA]</scope>
    <source>
        <strain evidence="2 3">KXZD1103</strain>
    </source>
</reference>
<dbReference type="KEGG" id="nik:F5I99_00745"/>
<dbReference type="InterPro" id="IPR010839">
    <property type="entry name" value="AtuA_N"/>
</dbReference>
<evidence type="ECO:0000313" key="2">
    <source>
        <dbReference type="EMBL" id="QEW05143.1"/>
    </source>
</evidence>
<evidence type="ECO:0000313" key="3">
    <source>
        <dbReference type="Proteomes" id="UP000325606"/>
    </source>
</evidence>
<feature type="domain" description="Acyclic terpene utilisation N-terminal" evidence="1">
    <location>
        <begin position="3"/>
        <end position="449"/>
    </location>
</feature>
<name>A0A5J6L9E1_9GAMM</name>
<dbReference type="PANTHER" id="PTHR47472:SF1">
    <property type="entry name" value="DUF1446-DOMAIN-CONTAINING PROTEIN"/>
    <property type="match status" value="1"/>
</dbReference>
<dbReference type="AlphaFoldDB" id="A0A5J6L9E1"/>
<dbReference type="EMBL" id="CP044222">
    <property type="protein sequence ID" value="QEW05143.1"/>
    <property type="molecule type" value="Genomic_DNA"/>
</dbReference>
<organism evidence="2 3">
    <name type="scientific">Nitrincola iocasae</name>
    <dbReference type="NCBI Taxonomy" id="2614693"/>
    <lineage>
        <taxon>Bacteria</taxon>
        <taxon>Pseudomonadati</taxon>
        <taxon>Pseudomonadota</taxon>
        <taxon>Gammaproteobacteria</taxon>
        <taxon>Oceanospirillales</taxon>
        <taxon>Oceanospirillaceae</taxon>
        <taxon>Nitrincola</taxon>
    </lineage>
</organism>
<dbReference type="PANTHER" id="PTHR47472">
    <property type="entry name" value="PROPIONYL-COA CARBOXYLASE"/>
    <property type="match status" value="1"/>
</dbReference>
<keyword evidence="3" id="KW-1185">Reference proteome</keyword>
<gene>
    <name evidence="2" type="ORF">F5I99_00745</name>
</gene>
<accession>A0A5J6L9E1</accession>
<dbReference type="RefSeq" id="WP_151053208.1">
    <property type="nucleotide sequence ID" value="NZ_CP044222.1"/>
</dbReference>
<sequence>MTVIVGCGAGFSGDRTDAARPLVDALIAYDAPRALMFETLGERTLAAAQLRRIKNPDTGDEPLLEEFLSPVLSDCLANKITILGNFGAANPDAACNRIKRLAQNCGYPQACLATIHGDDVRERLTELDWLAWEGENRPLSSLHQVLAANVYLGAGSLIEAMEKGAQVIITGRVADPALALAPLCYYHDWALDDWDRLAAGALAGHLIECGAQVTGGYFADPGFKDVPGMATLGYPLVEVERNGRLVVTKPAGTGGLVTEQTVKEQLLYEIHDPSAYITPDVVVDLSHVSIRQLAKDRVEVVGIRGKPAPARLKTTVSFLDGYQGEAEISYAGPNALARAQLARETLRQRLAMRCPSDLRSRFDLIGLSSVFDGDTQNASQCMHHQPTDIRLRLAVEHADKKVVELATQELLALYCCGPAGGGGVRRTHSQRVKTASYLVPKQQVMPTVTLHGGTASE</sequence>
<proteinExistence type="predicted"/>
<protein>
    <submittedName>
        <fullName evidence="2">DUF1446 domain-containing protein</fullName>
    </submittedName>
</protein>
<evidence type="ECO:0000259" key="1">
    <source>
        <dbReference type="Pfam" id="PF07287"/>
    </source>
</evidence>